<dbReference type="EMBL" id="MU150229">
    <property type="protein sequence ID" value="KAF9469765.1"/>
    <property type="molecule type" value="Genomic_DNA"/>
</dbReference>
<gene>
    <name evidence="3" type="ORF">BDZ94DRAFT_1316892</name>
</gene>
<feature type="region of interest" description="Disordered" evidence="1">
    <location>
        <begin position="446"/>
        <end position="516"/>
    </location>
</feature>
<feature type="region of interest" description="Disordered" evidence="1">
    <location>
        <begin position="281"/>
        <end position="391"/>
    </location>
</feature>
<evidence type="ECO:0000313" key="3">
    <source>
        <dbReference type="EMBL" id="KAF9469765.1"/>
    </source>
</evidence>
<feature type="compositionally biased region" description="Low complexity" evidence="1">
    <location>
        <begin position="307"/>
        <end position="322"/>
    </location>
</feature>
<name>A0A9P6CQ13_9AGAR</name>
<evidence type="ECO:0000256" key="1">
    <source>
        <dbReference type="SAM" id="MobiDB-lite"/>
    </source>
</evidence>
<feature type="compositionally biased region" description="Polar residues" evidence="1">
    <location>
        <begin position="287"/>
        <end position="306"/>
    </location>
</feature>
<feature type="compositionally biased region" description="Basic residues" evidence="1">
    <location>
        <begin position="26"/>
        <end position="35"/>
    </location>
</feature>
<reference evidence="3" key="1">
    <citation type="submission" date="2020-11" db="EMBL/GenBank/DDBJ databases">
        <authorList>
            <consortium name="DOE Joint Genome Institute"/>
            <person name="Ahrendt S."/>
            <person name="Riley R."/>
            <person name="Andreopoulos W."/>
            <person name="Labutti K."/>
            <person name="Pangilinan J."/>
            <person name="Ruiz-Duenas F.J."/>
            <person name="Barrasa J.M."/>
            <person name="Sanchez-Garcia M."/>
            <person name="Camarero S."/>
            <person name="Miyauchi S."/>
            <person name="Serrano A."/>
            <person name="Linde D."/>
            <person name="Babiker R."/>
            <person name="Drula E."/>
            <person name="Ayuso-Fernandez I."/>
            <person name="Pacheco R."/>
            <person name="Padilla G."/>
            <person name="Ferreira P."/>
            <person name="Barriuso J."/>
            <person name="Kellner H."/>
            <person name="Castanera R."/>
            <person name="Alfaro M."/>
            <person name="Ramirez L."/>
            <person name="Pisabarro A.G."/>
            <person name="Kuo A."/>
            <person name="Tritt A."/>
            <person name="Lipzen A."/>
            <person name="He G."/>
            <person name="Yan M."/>
            <person name="Ng V."/>
            <person name="Cullen D."/>
            <person name="Martin F."/>
            <person name="Rosso M.-N."/>
            <person name="Henrissat B."/>
            <person name="Hibbett D."/>
            <person name="Martinez A.T."/>
            <person name="Grigoriev I.V."/>
        </authorList>
    </citation>
    <scope>NUCLEOTIDE SEQUENCE</scope>
    <source>
        <strain evidence="3">CBS 247.69</strain>
    </source>
</reference>
<feature type="compositionally biased region" description="Pro residues" evidence="1">
    <location>
        <begin position="351"/>
        <end position="361"/>
    </location>
</feature>
<sequence length="646" mass="70131">MAKPMYTGRAGCSSSSSSCSQQHSTLLKHRKRRPQRSSSSSSSSLGPSSSLLSLLAAIAASTTTANGSPAPLPFLCPSFAQSPTVENFEPRGPPAPQFASDGPNIPDYRAVPRHVPDRYVQDDDGRWRLVEEYTFYGSTICPSCREPTNAVTSVDDQIQGPAPPLSDSSPSPSPSDDIRLPPGWKPPTGINKGHTTLIIVLSLVLAFVICFFIIGCLFWRKSQRRKLKLKQNDVEARRRHRPPAEDDREFMLEKEIRAKQKIWARATARWKANIRYSARQRRGKRIVSTTRMTQHSTTSVDQSPDGSTTPTSFVPSPTSSRRSSMESMYVTSSAIEATTDPPLSPEQVETPPSPTPSPVSPPRALASSPPAYQQPPRIPSEQLHNLGTGRSVATPTSLQYHFCSRCHSSHSFDTTCGSDLCPPTLHAHVATDDKNLLARLTQLASSPPSEGVLSSEGEPSIPEVSAPAWEDEELDDFRQPGSSLVRRHSSSLNDPARTSSPTLPFPPPPSKGKMSGPNFYDYPYTFDDITMDPEIGPAAPPFEAGPSAPPTNSIDLMPSAPPLMDEDTYYSEVHGRTPLFGWGPATSPLPLENVDQTRTGIHDQVVMPTNHIRQSATSLPSPTTDTLLPPVQGPVASDGTPPSYHP</sequence>
<keyword evidence="4" id="KW-1185">Reference proteome</keyword>
<feature type="region of interest" description="Disordered" evidence="1">
    <location>
        <begin position="154"/>
        <end position="186"/>
    </location>
</feature>
<keyword evidence="2" id="KW-0812">Transmembrane</keyword>
<comment type="caution">
    <text evidence="3">The sequence shown here is derived from an EMBL/GenBank/DDBJ whole genome shotgun (WGS) entry which is preliminary data.</text>
</comment>
<protein>
    <submittedName>
        <fullName evidence="3">Uncharacterized protein</fullName>
    </submittedName>
</protein>
<accession>A0A9P6CQ13</accession>
<keyword evidence="2" id="KW-1133">Transmembrane helix</keyword>
<feature type="compositionally biased region" description="Polar residues" evidence="1">
    <location>
        <begin position="325"/>
        <end position="336"/>
    </location>
</feature>
<feature type="compositionally biased region" description="Low complexity" evidence="1">
    <location>
        <begin position="37"/>
        <end position="48"/>
    </location>
</feature>
<organism evidence="3 4">
    <name type="scientific">Collybia nuda</name>
    <dbReference type="NCBI Taxonomy" id="64659"/>
    <lineage>
        <taxon>Eukaryota</taxon>
        <taxon>Fungi</taxon>
        <taxon>Dikarya</taxon>
        <taxon>Basidiomycota</taxon>
        <taxon>Agaricomycotina</taxon>
        <taxon>Agaricomycetes</taxon>
        <taxon>Agaricomycetidae</taxon>
        <taxon>Agaricales</taxon>
        <taxon>Tricholomatineae</taxon>
        <taxon>Clitocybaceae</taxon>
        <taxon>Collybia</taxon>
    </lineage>
</organism>
<feature type="region of interest" description="Disordered" evidence="1">
    <location>
        <begin position="1"/>
        <end position="48"/>
    </location>
</feature>
<feature type="region of interest" description="Disordered" evidence="1">
    <location>
        <begin position="84"/>
        <end position="104"/>
    </location>
</feature>
<evidence type="ECO:0000256" key="2">
    <source>
        <dbReference type="SAM" id="Phobius"/>
    </source>
</evidence>
<feature type="compositionally biased region" description="Low complexity" evidence="1">
    <location>
        <begin position="362"/>
        <end position="371"/>
    </location>
</feature>
<proteinExistence type="predicted"/>
<feature type="region of interest" description="Disordered" evidence="1">
    <location>
        <begin position="609"/>
        <end position="646"/>
    </location>
</feature>
<dbReference type="AlphaFoldDB" id="A0A9P6CQ13"/>
<dbReference type="Proteomes" id="UP000807353">
    <property type="component" value="Unassembled WGS sequence"/>
</dbReference>
<keyword evidence="2" id="KW-0472">Membrane</keyword>
<feature type="transmembrane region" description="Helical" evidence="2">
    <location>
        <begin position="197"/>
        <end position="219"/>
    </location>
</feature>
<dbReference type="OrthoDB" id="2756128at2759"/>
<feature type="compositionally biased region" description="Low complexity" evidence="1">
    <location>
        <begin position="615"/>
        <end position="630"/>
    </location>
</feature>
<evidence type="ECO:0000313" key="4">
    <source>
        <dbReference type="Proteomes" id="UP000807353"/>
    </source>
</evidence>